<dbReference type="AlphaFoldDB" id="A0A1E1MUM1"/>
<dbReference type="Proteomes" id="UP000177625">
    <property type="component" value="Unassembled WGS sequence"/>
</dbReference>
<dbReference type="EMBL" id="FJVC01000625">
    <property type="protein sequence ID" value="CZT52797.1"/>
    <property type="molecule type" value="Genomic_DNA"/>
</dbReference>
<proteinExistence type="predicted"/>
<gene>
    <name evidence="1" type="ORF">RSE6_14173</name>
</gene>
<keyword evidence="2" id="KW-1185">Reference proteome</keyword>
<reference evidence="2" key="1">
    <citation type="submission" date="2016-03" db="EMBL/GenBank/DDBJ databases">
        <authorList>
            <person name="Guldener U."/>
        </authorList>
    </citation>
    <scope>NUCLEOTIDE SEQUENCE [LARGE SCALE GENOMIC DNA]</scope>
</reference>
<sequence>MHNLCFGSPCPTSAFRVSGKPYISSTEAKPGEPTHHTTYRHVPSEEGAAPHEDIVMIANFVSKVKNSERKIWGIKYFRFVLSADSQASISNHIKTVQKKVGVQNILKR</sequence>
<accession>A0A1E1MUM1</accession>
<evidence type="ECO:0000313" key="2">
    <source>
        <dbReference type="Proteomes" id="UP000177625"/>
    </source>
</evidence>
<organism evidence="1 2">
    <name type="scientific">Rhynchosporium secalis</name>
    <name type="common">Barley scald fungus</name>
    <dbReference type="NCBI Taxonomy" id="38038"/>
    <lineage>
        <taxon>Eukaryota</taxon>
        <taxon>Fungi</taxon>
        <taxon>Dikarya</taxon>
        <taxon>Ascomycota</taxon>
        <taxon>Pezizomycotina</taxon>
        <taxon>Leotiomycetes</taxon>
        <taxon>Helotiales</taxon>
        <taxon>Ploettnerulaceae</taxon>
        <taxon>Rhynchosporium</taxon>
    </lineage>
</organism>
<name>A0A1E1MUM1_RHYSE</name>
<evidence type="ECO:0000313" key="1">
    <source>
        <dbReference type="EMBL" id="CZT52797.1"/>
    </source>
</evidence>
<protein>
    <submittedName>
        <fullName evidence="1">Uncharacterized protein</fullName>
    </submittedName>
</protein>